<feature type="transmembrane region" description="Helical" evidence="21">
    <location>
        <begin position="518"/>
        <end position="543"/>
    </location>
</feature>
<feature type="signal peptide" evidence="22">
    <location>
        <begin position="1"/>
        <end position="18"/>
    </location>
</feature>
<keyword evidence="6" id="KW-1003">Cell membrane</keyword>
<evidence type="ECO:0000256" key="22">
    <source>
        <dbReference type="SAM" id="SignalP"/>
    </source>
</evidence>
<keyword evidence="15 21" id="KW-0472">Membrane</keyword>
<keyword evidence="12" id="KW-0067">ATP-binding</keyword>
<evidence type="ECO:0000256" key="5">
    <source>
        <dbReference type="ARBA" id="ARBA00012148"/>
    </source>
</evidence>
<evidence type="ECO:0000256" key="21">
    <source>
        <dbReference type="SAM" id="Phobius"/>
    </source>
</evidence>
<feature type="non-terminal residue" evidence="23">
    <location>
        <position position="1"/>
    </location>
</feature>
<evidence type="ECO:0000256" key="19">
    <source>
        <dbReference type="ARBA" id="ARBA00049175"/>
    </source>
</evidence>
<keyword evidence="22" id="KW-0732">Signal</keyword>
<evidence type="ECO:0000256" key="2">
    <source>
        <dbReference type="ARBA" id="ARBA00001946"/>
    </source>
</evidence>
<keyword evidence="7 21" id="KW-0812">Transmembrane</keyword>
<evidence type="ECO:0000256" key="4">
    <source>
        <dbReference type="ARBA" id="ARBA00009283"/>
    </source>
</evidence>
<protein>
    <recommendedName>
        <fullName evidence="18">Ectonucleoside triphosphate diphosphohydrolase 8</fullName>
        <ecNumber evidence="5">3.6.1.5</ecNumber>
    </recommendedName>
</protein>
<organism evidence="23 24">
    <name type="scientific">Polypterus senegalus</name>
    <name type="common">Senegal bichir</name>
    <dbReference type="NCBI Taxonomy" id="55291"/>
    <lineage>
        <taxon>Eukaryota</taxon>
        <taxon>Metazoa</taxon>
        <taxon>Chordata</taxon>
        <taxon>Craniata</taxon>
        <taxon>Vertebrata</taxon>
        <taxon>Euteleostomi</taxon>
        <taxon>Actinopterygii</taxon>
        <taxon>Polypteriformes</taxon>
        <taxon>Polypteridae</taxon>
        <taxon>Polypterus</taxon>
    </lineage>
</organism>
<evidence type="ECO:0000256" key="10">
    <source>
        <dbReference type="ARBA" id="ARBA00022801"/>
    </source>
</evidence>
<evidence type="ECO:0000256" key="16">
    <source>
        <dbReference type="ARBA" id="ARBA00023157"/>
    </source>
</evidence>
<evidence type="ECO:0000256" key="6">
    <source>
        <dbReference type="ARBA" id="ARBA00022475"/>
    </source>
</evidence>
<reference evidence="23" key="1">
    <citation type="journal article" date="2021" name="Cell">
        <title>Tracing the genetic footprints of vertebrate landing in non-teleost ray-finned fishes.</title>
        <authorList>
            <person name="Bi X."/>
            <person name="Wang K."/>
            <person name="Yang L."/>
            <person name="Pan H."/>
            <person name="Jiang H."/>
            <person name="Wei Q."/>
            <person name="Fang M."/>
            <person name="Yu H."/>
            <person name="Zhu C."/>
            <person name="Cai Y."/>
            <person name="He Y."/>
            <person name="Gan X."/>
            <person name="Zeng H."/>
            <person name="Yu D."/>
            <person name="Zhu Y."/>
            <person name="Jiang H."/>
            <person name="Qiu Q."/>
            <person name="Yang H."/>
            <person name="Zhang Y.E."/>
            <person name="Wang W."/>
            <person name="Zhu M."/>
            <person name="He S."/>
            <person name="Zhang G."/>
        </authorList>
    </citation>
    <scope>NUCLEOTIDE SEQUENCE</scope>
    <source>
        <strain evidence="23">Bchr_001</strain>
    </source>
</reference>
<gene>
    <name evidence="23" type="primary">Entpd8_1</name>
    <name evidence="23" type="ORF">GTO92_0012436</name>
</gene>
<keyword evidence="24" id="KW-1185">Reference proteome</keyword>
<evidence type="ECO:0000256" key="1">
    <source>
        <dbReference type="ARBA" id="ARBA00001913"/>
    </source>
</evidence>
<evidence type="ECO:0000256" key="15">
    <source>
        <dbReference type="ARBA" id="ARBA00023136"/>
    </source>
</evidence>
<dbReference type="EMBL" id="JAAWVN010019250">
    <property type="protein sequence ID" value="MBN3292966.1"/>
    <property type="molecule type" value="Genomic_DNA"/>
</dbReference>
<evidence type="ECO:0000256" key="7">
    <source>
        <dbReference type="ARBA" id="ARBA00022692"/>
    </source>
</evidence>
<comment type="subcellular location">
    <subcellularLocation>
        <location evidence="3">Cell membrane</location>
        <topology evidence="3">Multi-pass membrane protein</topology>
    </subcellularLocation>
</comment>
<sequence length="1023" mass="113085">MLSAVIALVLLLVNLTWVSLPVGYKYGLVFDAGSTHTALFLYKWQEDKQNSTGLVTQVMVCDVKGPGISSYATNPPAAGQSLKVCLDTAVATVPQEKQREAPVYLGATAGMRLLNITSPSQSDQVLAEVAKFIQLYPFDFRGARIISGDEEGAYGWVTINYLLQSFIKGAGRLPFGVLVSPSATRFVSRGCGQLSLSGLVFGQIISIGCTFEGKWKLPTSAKTLGAMDLGGASTQLTFTPAVAIKDKNYESNFTLYGNKYNVYTHSYLCYGKEQAMKKVQANLIQPSSLSNPIDHPCYPTDYQLNITLGAIFNSPCVSYLGSANLNTLVIFTGTGNARKCQEIIRGIFNFQACGLNADCTFDGVYQPPISGSFFAFSAFFYTFDILKLTPKASLNVTLDTISKFCQKTWAQLKAEYPTEKEDRLRDYCTLGYYITTLLVDGYKFNGTSWDNIQFQKTADYMDIGWTLGYMLNLTNLIPSTSPGLVRGHGPGEWTASVIFTVFADHIMFSRCLKRVKKWLLGVVVTVVTVAVVSAIITLILILVNRPLVKLPVDFKYGLIFDAGSTHTALFLYKWKEDKQNNTGLVIEAKVCDVDGPGISSYATNPLAAGQSLNACLDYMVGEVPKDKQREAPVYLGATAGMRLLNITSPSQTDQVLTEVAKFIQLYPFDFRGARIISGNEEGAYGWVTINYLLQSFIKCTFEDESKPPTSAKILGAMDLGGASTQLTFMTAVAIKDKNYEANFTLYENKYNVYTHSYLCYGKEQAMKKVQANLIQQPSSLSNPIDHPCYPTGYQLNTTLGDIFNSPCVSYSGNASLNTLVIFTGAGNVSKCQEVIRGIFNFQACSSKTDCTFDGVYQPPISGSFFAFSSFFNTFDILKLTPKASLSITLDTISKFCQKTWAQLKAEYPTEEEDRLRDYCASGYYITTLLVDGYKFNSTSWDNIEFHKKADDLEIGWTLGYMINLTNLIPPKSPSFVRGQGEEEWMASIAFIVFTDFAIVLWLLAFIVMCWEFRRLTSEQSGHV</sequence>
<evidence type="ECO:0000256" key="11">
    <source>
        <dbReference type="ARBA" id="ARBA00022837"/>
    </source>
</evidence>
<dbReference type="PANTHER" id="PTHR11782">
    <property type="entry name" value="ADENOSINE/GUANOSINE DIPHOSPHATASE"/>
    <property type="match status" value="1"/>
</dbReference>
<evidence type="ECO:0000256" key="20">
    <source>
        <dbReference type="RuleBase" id="RU003833"/>
    </source>
</evidence>
<evidence type="ECO:0000256" key="17">
    <source>
        <dbReference type="ARBA" id="ARBA00023180"/>
    </source>
</evidence>
<keyword evidence="8" id="KW-0479">Metal-binding</keyword>
<comment type="catalytic activity">
    <reaction evidence="19">
        <text>a ribonucleoside 5'-triphosphate + 2 H2O = a ribonucleoside 5'-phosphate + 2 phosphate + 2 H(+)</text>
        <dbReference type="Rhea" id="RHEA:36795"/>
        <dbReference type="ChEBI" id="CHEBI:15377"/>
        <dbReference type="ChEBI" id="CHEBI:15378"/>
        <dbReference type="ChEBI" id="CHEBI:43474"/>
        <dbReference type="ChEBI" id="CHEBI:58043"/>
        <dbReference type="ChEBI" id="CHEBI:61557"/>
        <dbReference type="EC" id="3.6.1.5"/>
    </reaction>
</comment>
<dbReference type="Pfam" id="PF01150">
    <property type="entry name" value="GDA1_CD39"/>
    <property type="match status" value="2"/>
</dbReference>
<keyword evidence="9" id="KW-0547">Nucleotide-binding</keyword>
<feature type="non-terminal residue" evidence="23">
    <location>
        <position position="1023"/>
    </location>
</feature>
<evidence type="ECO:0000256" key="3">
    <source>
        <dbReference type="ARBA" id="ARBA00004651"/>
    </source>
</evidence>
<dbReference type="InterPro" id="IPR000407">
    <property type="entry name" value="GDA1_CD39_NTPase"/>
</dbReference>
<dbReference type="Gene3D" id="3.30.420.40">
    <property type="match status" value="2"/>
</dbReference>
<name>A0ABS2Z1R7_POLSE</name>
<comment type="caution">
    <text evidence="23">The sequence shown here is derived from an EMBL/GenBank/DDBJ whole genome shotgun (WGS) entry which is preliminary data.</text>
</comment>
<evidence type="ECO:0000313" key="23">
    <source>
        <dbReference type="EMBL" id="MBN3292966.1"/>
    </source>
</evidence>
<keyword evidence="10 20" id="KW-0378">Hydrolase</keyword>
<keyword evidence="16" id="KW-1015">Disulfide bond</keyword>
<keyword evidence="11" id="KW-0106">Calcium</keyword>
<keyword evidence="17" id="KW-0325">Glycoprotein</keyword>
<evidence type="ECO:0000256" key="13">
    <source>
        <dbReference type="ARBA" id="ARBA00022842"/>
    </source>
</evidence>
<comment type="cofactor">
    <cofactor evidence="2">
        <name>Mg(2+)</name>
        <dbReference type="ChEBI" id="CHEBI:18420"/>
    </cofactor>
</comment>
<feature type="transmembrane region" description="Helical" evidence="21">
    <location>
        <begin position="984"/>
        <end position="1010"/>
    </location>
</feature>
<accession>A0ABS2Z1R7</accession>
<feature type="chain" id="PRO_5045842097" description="Ectonucleoside triphosphate diphosphohydrolase 8" evidence="22">
    <location>
        <begin position="19"/>
        <end position="1023"/>
    </location>
</feature>
<evidence type="ECO:0000313" key="24">
    <source>
        <dbReference type="Proteomes" id="UP001166052"/>
    </source>
</evidence>
<comment type="cofactor">
    <cofactor evidence="1">
        <name>Ca(2+)</name>
        <dbReference type="ChEBI" id="CHEBI:29108"/>
    </cofactor>
</comment>
<keyword evidence="13" id="KW-0460">Magnesium</keyword>
<proteinExistence type="inferred from homology"/>
<dbReference type="Proteomes" id="UP001166052">
    <property type="component" value="Unassembled WGS sequence"/>
</dbReference>
<evidence type="ECO:0000256" key="18">
    <source>
        <dbReference type="ARBA" id="ARBA00039598"/>
    </source>
</evidence>
<dbReference type="Gene3D" id="3.30.420.150">
    <property type="entry name" value="Exopolyphosphatase. Domain 2"/>
    <property type="match status" value="2"/>
</dbReference>
<dbReference type="EC" id="3.6.1.5" evidence="5"/>
<evidence type="ECO:0000256" key="9">
    <source>
        <dbReference type="ARBA" id="ARBA00022741"/>
    </source>
</evidence>
<keyword evidence="14 21" id="KW-1133">Transmembrane helix</keyword>
<evidence type="ECO:0000256" key="8">
    <source>
        <dbReference type="ARBA" id="ARBA00022723"/>
    </source>
</evidence>
<comment type="similarity">
    <text evidence="4 20">Belongs to the GDA1/CD39 NTPase family.</text>
</comment>
<dbReference type="PANTHER" id="PTHR11782:SF31">
    <property type="entry name" value="ECTONUCLEOSIDE TRIPHOSPHATE DIPHOSPHOHYDROLASE 8"/>
    <property type="match status" value="1"/>
</dbReference>
<evidence type="ECO:0000256" key="14">
    <source>
        <dbReference type="ARBA" id="ARBA00022989"/>
    </source>
</evidence>
<dbReference type="PROSITE" id="PS01238">
    <property type="entry name" value="GDA1_CD39_NTPASE"/>
    <property type="match status" value="2"/>
</dbReference>
<evidence type="ECO:0000256" key="12">
    <source>
        <dbReference type="ARBA" id="ARBA00022840"/>
    </source>
</evidence>